<accession>A0A0K2VKK6</accession>
<protein>
    <submittedName>
        <fullName evidence="2">Uncharacterized protein</fullName>
    </submittedName>
</protein>
<keyword evidence="1" id="KW-0812">Transmembrane</keyword>
<keyword evidence="1" id="KW-1133">Transmembrane helix</keyword>
<reference evidence="2" key="1">
    <citation type="submission" date="2014-05" db="EMBL/GenBank/DDBJ databases">
        <authorList>
            <person name="Chronopoulou M."/>
        </authorList>
    </citation>
    <scope>NUCLEOTIDE SEQUENCE</scope>
    <source>
        <tissue evidence="2">Whole organism</tissue>
    </source>
</reference>
<evidence type="ECO:0000256" key="1">
    <source>
        <dbReference type="SAM" id="Phobius"/>
    </source>
</evidence>
<name>A0A0K2VKK6_LEPSM</name>
<sequence>MRGLPLSSCATKSNPRTRFGKHSRNFWSVFKYFVCTTSGLTTLIGAYIKVTPQKLG</sequence>
<keyword evidence="1" id="KW-0472">Membrane</keyword>
<feature type="transmembrane region" description="Helical" evidence="1">
    <location>
        <begin position="29"/>
        <end position="48"/>
    </location>
</feature>
<evidence type="ECO:0000313" key="2">
    <source>
        <dbReference type="EMBL" id="CDW50526.1"/>
    </source>
</evidence>
<proteinExistence type="predicted"/>
<dbReference type="AlphaFoldDB" id="A0A0K2VKK6"/>
<organism evidence="2">
    <name type="scientific">Lepeophtheirus salmonis</name>
    <name type="common">Salmon louse</name>
    <name type="synonym">Caligus salmonis</name>
    <dbReference type="NCBI Taxonomy" id="72036"/>
    <lineage>
        <taxon>Eukaryota</taxon>
        <taxon>Metazoa</taxon>
        <taxon>Ecdysozoa</taxon>
        <taxon>Arthropoda</taxon>
        <taxon>Crustacea</taxon>
        <taxon>Multicrustacea</taxon>
        <taxon>Hexanauplia</taxon>
        <taxon>Copepoda</taxon>
        <taxon>Siphonostomatoida</taxon>
        <taxon>Caligidae</taxon>
        <taxon>Lepeophtheirus</taxon>
    </lineage>
</organism>
<dbReference type="EMBL" id="HACA01033165">
    <property type="protein sequence ID" value="CDW50526.1"/>
    <property type="molecule type" value="Transcribed_RNA"/>
</dbReference>